<feature type="region of interest" description="Disordered" evidence="2">
    <location>
        <begin position="196"/>
        <end position="241"/>
    </location>
</feature>
<protein>
    <submittedName>
        <fullName evidence="3">Protein CcmA, bactofilin family</fullName>
    </submittedName>
</protein>
<dbReference type="InterPro" id="IPR007607">
    <property type="entry name" value="BacA/B"/>
</dbReference>
<sequence length="241" mass="23816">MRSLIARREHNEPAQPTDDGRTSGTSYGRPGAPANPGAAAPPPAAGGPTVGGKPMEGAARPSWLGNESGAGAAAAAGSAAAPAASGAEERRSTESTLIVGPNIKLKGEIAACDTLVVEGTIEAAMDSHHIAIAKGGVFSGKVTVDTAEVAGAFDGDLTVRDRLLVRATGSISGTVRYGALEVEHGGRLSGSLELLSEAEKRSASSSAGGASSSYRPSGPGSEPKAKPDDGTTTPPQAAQPA</sequence>
<comment type="similarity">
    <text evidence="1">Belongs to the bactofilin family.</text>
</comment>
<dbReference type="Proteomes" id="UP000219621">
    <property type="component" value="Unassembled WGS sequence"/>
</dbReference>
<evidence type="ECO:0000313" key="4">
    <source>
        <dbReference type="Proteomes" id="UP000219621"/>
    </source>
</evidence>
<gene>
    <name evidence="3" type="ORF">SAMN05421508_102416</name>
</gene>
<name>A0A286GAA9_9PROT</name>
<evidence type="ECO:0000256" key="2">
    <source>
        <dbReference type="SAM" id="MobiDB-lite"/>
    </source>
</evidence>
<organism evidence="3 4">
    <name type="scientific">Caenispirillum bisanense</name>
    <dbReference type="NCBI Taxonomy" id="414052"/>
    <lineage>
        <taxon>Bacteria</taxon>
        <taxon>Pseudomonadati</taxon>
        <taxon>Pseudomonadota</taxon>
        <taxon>Alphaproteobacteria</taxon>
        <taxon>Rhodospirillales</taxon>
        <taxon>Novispirillaceae</taxon>
        <taxon>Caenispirillum</taxon>
    </lineage>
</organism>
<reference evidence="3 4" key="1">
    <citation type="submission" date="2017-09" db="EMBL/GenBank/DDBJ databases">
        <authorList>
            <person name="Ehlers B."/>
            <person name="Leendertz F.H."/>
        </authorList>
    </citation>
    <scope>NUCLEOTIDE SEQUENCE [LARGE SCALE GENOMIC DNA]</scope>
    <source>
        <strain evidence="3 4">USBA 140</strain>
    </source>
</reference>
<keyword evidence="4" id="KW-1185">Reference proteome</keyword>
<dbReference type="AlphaFoldDB" id="A0A286GAA9"/>
<dbReference type="PANTHER" id="PTHR35024">
    <property type="entry name" value="HYPOTHETICAL CYTOSOLIC PROTEIN"/>
    <property type="match status" value="1"/>
</dbReference>
<accession>A0A286GAA9</accession>
<evidence type="ECO:0000313" key="3">
    <source>
        <dbReference type="EMBL" id="SOD92402.1"/>
    </source>
</evidence>
<dbReference type="RefSeq" id="WP_217991998.1">
    <property type="nucleotide sequence ID" value="NZ_OCNJ01000002.1"/>
</dbReference>
<evidence type="ECO:0000256" key="1">
    <source>
        <dbReference type="ARBA" id="ARBA00044755"/>
    </source>
</evidence>
<feature type="compositionally biased region" description="Polar residues" evidence="2">
    <location>
        <begin position="230"/>
        <end position="241"/>
    </location>
</feature>
<dbReference type="PANTHER" id="PTHR35024:SF4">
    <property type="entry name" value="POLYMER-FORMING CYTOSKELETAL PROTEIN"/>
    <property type="match status" value="1"/>
</dbReference>
<feature type="region of interest" description="Disordered" evidence="2">
    <location>
        <begin position="1"/>
        <end position="70"/>
    </location>
</feature>
<dbReference type="Pfam" id="PF04519">
    <property type="entry name" value="Bactofilin"/>
    <property type="match status" value="1"/>
</dbReference>
<proteinExistence type="inferred from homology"/>
<feature type="compositionally biased region" description="Basic and acidic residues" evidence="2">
    <location>
        <begin position="1"/>
        <end position="12"/>
    </location>
</feature>
<dbReference type="EMBL" id="OCNJ01000002">
    <property type="protein sequence ID" value="SOD92402.1"/>
    <property type="molecule type" value="Genomic_DNA"/>
</dbReference>
<feature type="compositionally biased region" description="Low complexity" evidence="2">
    <location>
        <begin position="28"/>
        <end position="38"/>
    </location>
</feature>
<feature type="compositionally biased region" description="Low complexity" evidence="2">
    <location>
        <begin position="203"/>
        <end position="222"/>
    </location>
</feature>